<name>A0ACD0NN56_9BASI</name>
<keyword evidence="2" id="KW-1185">Reference proteome</keyword>
<proteinExistence type="predicted"/>
<reference evidence="1 2" key="1">
    <citation type="journal article" date="2018" name="Mol. Biol. Evol.">
        <title>Broad Genomic Sampling Reveals a Smut Pathogenic Ancestry of the Fungal Clade Ustilaginomycotina.</title>
        <authorList>
            <person name="Kijpornyongpan T."/>
            <person name="Mondo S.J."/>
            <person name="Barry K."/>
            <person name="Sandor L."/>
            <person name="Lee J."/>
            <person name="Lipzen A."/>
            <person name="Pangilinan J."/>
            <person name="LaButti K."/>
            <person name="Hainaut M."/>
            <person name="Henrissat B."/>
            <person name="Grigoriev I.V."/>
            <person name="Spatafora J.W."/>
            <person name="Aime M.C."/>
        </authorList>
    </citation>
    <scope>NUCLEOTIDE SEQUENCE [LARGE SCALE GENOMIC DNA]</scope>
    <source>
        <strain evidence="1 2">SA 807</strain>
    </source>
</reference>
<sequence>METLRMPVILVLVATIFSSMLLSNPFSLAQITTYVPPATPTSLNSSVIQGPPPAPPNETAQPLPPVPSGNESIGSTTLDTSQPSIFFSIPVPSTFLGVSIELSVADEIIGRELDNVNVAFLNYMAAVAMRAGAGPVIRIGGNTQDTAVYNNTPVGSVLRKTTPHGYDPVTGAPYTPRIEFNELLFDIVADAADMLGSEIIFGVNMVDLDADFSPRMVSDLADALGDRLLMLLVGNEPDRYSKTGVRSANFSIPDYIDEWGQLTSRISSKNEKIFVAPSVCCAWTTNQVMTENGMQERYAERIKAISAIKYPQSLCSVKPTYGHAGYLNQSAIVEFASYDQDAVAAAVAAQVPYYLVETNSASCIGVAGVADSFTSTIWGVNAALQLAFRNHTGVLFHTSGQSTLYNLFTPPAHDSKTRAWITGPIMYSLLVVAEALASTDGENARVKDLGVNSTTAAAYAVYDTKGEAVKMVLINMANDPSGNNDWEATVPIGQGRTSLRYKSLSAPSVQEKEKISWAGQSFGYYSDGILQGEESIEESNDCQRGSCRVRIKAPGVVLAFLSELADSKASVGGAPKFESNGTSDASVVLSSNGSRGNKGGATSKGSINSATSNGGGDVSL</sequence>
<gene>
    <name evidence="1" type="ORF">IE53DRAFT_371609</name>
</gene>
<accession>A0ACD0NN56</accession>
<protein>
    <submittedName>
        <fullName evidence="1">Uncharacterized protein</fullName>
    </submittedName>
</protein>
<organism evidence="1 2">
    <name type="scientific">Violaceomyces palustris</name>
    <dbReference type="NCBI Taxonomy" id="1673888"/>
    <lineage>
        <taxon>Eukaryota</taxon>
        <taxon>Fungi</taxon>
        <taxon>Dikarya</taxon>
        <taxon>Basidiomycota</taxon>
        <taxon>Ustilaginomycotina</taxon>
        <taxon>Ustilaginomycetes</taxon>
        <taxon>Violaceomycetales</taxon>
        <taxon>Violaceomycetaceae</taxon>
        <taxon>Violaceomyces</taxon>
    </lineage>
</organism>
<dbReference type="EMBL" id="KZ820488">
    <property type="protein sequence ID" value="PWN47256.1"/>
    <property type="molecule type" value="Genomic_DNA"/>
</dbReference>
<dbReference type="Proteomes" id="UP000245626">
    <property type="component" value="Unassembled WGS sequence"/>
</dbReference>
<evidence type="ECO:0000313" key="1">
    <source>
        <dbReference type="EMBL" id="PWN47256.1"/>
    </source>
</evidence>
<evidence type="ECO:0000313" key="2">
    <source>
        <dbReference type="Proteomes" id="UP000245626"/>
    </source>
</evidence>